<evidence type="ECO:0000313" key="3">
    <source>
        <dbReference type="EMBL" id="KAJ7777669.1"/>
    </source>
</evidence>
<keyword evidence="2" id="KW-1133">Transmembrane helix</keyword>
<feature type="transmembrane region" description="Helical" evidence="2">
    <location>
        <begin position="54"/>
        <end position="74"/>
    </location>
</feature>
<dbReference type="EMBL" id="JARJLG010000010">
    <property type="protein sequence ID" value="KAJ7777669.1"/>
    <property type="molecule type" value="Genomic_DNA"/>
</dbReference>
<keyword evidence="2" id="KW-0812">Transmembrane</keyword>
<protein>
    <submittedName>
        <fullName evidence="3">Uncharacterized protein</fullName>
    </submittedName>
</protein>
<organism evidence="3 4">
    <name type="scientific">Mycena maculata</name>
    <dbReference type="NCBI Taxonomy" id="230809"/>
    <lineage>
        <taxon>Eukaryota</taxon>
        <taxon>Fungi</taxon>
        <taxon>Dikarya</taxon>
        <taxon>Basidiomycota</taxon>
        <taxon>Agaricomycotina</taxon>
        <taxon>Agaricomycetes</taxon>
        <taxon>Agaricomycetidae</taxon>
        <taxon>Agaricales</taxon>
        <taxon>Marasmiineae</taxon>
        <taxon>Mycenaceae</taxon>
        <taxon>Mycena</taxon>
    </lineage>
</organism>
<evidence type="ECO:0000313" key="4">
    <source>
        <dbReference type="Proteomes" id="UP001215280"/>
    </source>
</evidence>
<proteinExistence type="predicted"/>
<keyword evidence="4" id="KW-1185">Reference proteome</keyword>
<gene>
    <name evidence="3" type="ORF">DFH07DRAFT_936687</name>
</gene>
<feature type="transmembrane region" description="Helical" evidence="2">
    <location>
        <begin position="20"/>
        <end position="42"/>
    </location>
</feature>
<reference evidence="3" key="1">
    <citation type="submission" date="2023-03" db="EMBL/GenBank/DDBJ databases">
        <title>Massive genome expansion in bonnet fungi (Mycena s.s.) driven by repeated elements and novel gene families across ecological guilds.</title>
        <authorList>
            <consortium name="Lawrence Berkeley National Laboratory"/>
            <person name="Harder C.B."/>
            <person name="Miyauchi S."/>
            <person name="Viragh M."/>
            <person name="Kuo A."/>
            <person name="Thoen E."/>
            <person name="Andreopoulos B."/>
            <person name="Lu D."/>
            <person name="Skrede I."/>
            <person name="Drula E."/>
            <person name="Henrissat B."/>
            <person name="Morin E."/>
            <person name="Kohler A."/>
            <person name="Barry K."/>
            <person name="LaButti K."/>
            <person name="Morin E."/>
            <person name="Salamov A."/>
            <person name="Lipzen A."/>
            <person name="Mereny Z."/>
            <person name="Hegedus B."/>
            <person name="Baldrian P."/>
            <person name="Stursova M."/>
            <person name="Weitz H."/>
            <person name="Taylor A."/>
            <person name="Grigoriev I.V."/>
            <person name="Nagy L.G."/>
            <person name="Martin F."/>
            <person name="Kauserud H."/>
        </authorList>
    </citation>
    <scope>NUCLEOTIDE SEQUENCE</scope>
    <source>
        <strain evidence="3">CBHHK188m</strain>
    </source>
</reference>
<evidence type="ECO:0000256" key="1">
    <source>
        <dbReference type="SAM" id="MobiDB-lite"/>
    </source>
</evidence>
<dbReference type="Proteomes" id="UP001215280">
    <property type="component" value="Unassembled WGS sequence"/>
</dbReference>
<keyword evidence="2" id="KW-0472">Membrane</keyword>
<feature type="region of interest" description="Disordered" evidence="1">
    <location>
        <begin position="397"/>
        <end position="425"/>
    </location>
</feature>
<dbReference type="AlphaFoldDB" id="A0AAD7K875"/>
<feature type="compositionally biased region" description="Polar residues" evidence="1">
    <location>
        <begin position="400"/>
        <end position="410"/>
    </location>
</feature>
<accession>A0AAD7K875</accession>
<evidence type="ECO:0000256" key="2">
    <source>
        <dbReference type="SAM" id="Phobius"/>
    </source>
</evidence>
<feature type="compositionally biased region" description="Basic residues" evidence="1">
    <location>
        <begin position="411"/>
        <end position="421"/>
    </location>
</feature>
<sequence>MVHCLNRMWDALAGHTLQWALINLSLFIFPALTGLLGLFFSLSWPDPYTPASYALGYAIAYFSICAGSALVLFAKNEENPEEDGWQPTPTATTAGSHNIYHGLDSLFRAHHLFRASHCYGWHYYTPHFQSTAVTLSCSNMYLTYEGRRVHNIDTMQSLGVRTLSHLHMRITVLGGSNFNAPESTKIFDAAADILQADVKAYRTFFNALGDPDNDPFFSVENAPNWITSHGYQLFLQSDESTVVSRNPEDASPRQLKAYQKFILSDEYITHPFFSLENTVTWINPVSFQTYMDLQYSSQQYLPVQHLELVHLRDPTPCASSWYSIAPLSRASSPVSFVSEIPSRPPSSMSMDGIILNDSDQEFPTHVSGPLPRTESVYTSLLEISQVQPPVNAVARVERSPSPTFSATSNVKPRKSIRRKGKGRAEADSSRIKITRQLYVNEIVDMAVQSTWTVPRVPTAYRVDISKFEAQLAICGGKDQESWWGSTGHTAGDVTAYGLTSDPNEGVLARRCQFYCNGVDTYEFIDPELFAGCERYKPDIEQMQELWNHELEANELEAASAPSIMSRFYSRIINSRCKIQCDGIPIMVPVSRVVILVSFLLPTEYKIIQGPSSHGKKFFIGCSRWSKDERFEHIYWPIAANINEDILRFVMDNNGRVPNAETTVNETCVLTVHPRVGLKNCPYSHIHHGQIKPAKIQNCPCLTQMLVFIPVDSTVVKTALVILLNPDNHPAHPQAKPSAEDRVKLGKAVQLAGLTGLTAHKLLNAPATSAVYSGRRVAESSPAYTSRRKMIWVDHPSRQWIMDRWILHLRTRFSLKIPQNICETSSIQHTMNQLNRATLDRLSKIQLSILSIQETFRSGH</sequence>
<name>A0AAD7K875_9AGAR</name>
<comment type="caution">
    <text evidence="3">The sequence shown here is derived from an EMBL/GenBank/DDBJ whole genome shotgun (WGS) entry which is preliminary data.</text>
</comment>